<dbReference type="GO" id="GO:0016757">
    <property type="term" value="F:glycosyltransferase activity"/>
    <property type="evidence" value="ECO:0007669"/>
    <property type="project" value="UniProtKB-KW"/>
</dbReference>
<comment type="caution">
    <text evidence="3">The sequence shown here is derived from an EMBL/GenBank/DDBJ whole genome shotgun (WGS) entry which is preliminary data.</text>
</comment>
<feature type="domain" description="Glycosyl transferase family 4" evidence="2">
    <location>
        <begin position="24"/>
        <end position="189"/>
    </location>
</feature>
<evidence type="ECO:0000313" key="4">
    <source>
        <dbReference type="Proteomes" id="UP001652564"/>
    </source>
</evidence>
<gene>
    <name evidence="3" type="ORF">OEZ71_07930</name>
</gene>
<protein>
    <submittedName>
        <fullName evidence="3">Glycosyltransferase</fullName>
        <ecNumber evidence="3">2.4.-.-</ecNumber>
    </submittedName>
</protein>
<proteinExistence type="predicted"/>
<keyword evidence="3" id="KW-0808">Transferase</keyword>
<feature type="domain" description="Glycosyl transferase family 1" evidence="1">
    <location>
        <begin position="210"/>
        <end position="377"/>
    </location>
</feature>
<dbReference type="Pfam" id="PF00534">
    <property type="entry name" value="Glycos_transf_1"/>
    <property type="match status" value="1"/>
</dbReference>
<dbReference type="PANTHER" id="PTHR12526">
    <property type="entry name" value="GLYCOSYLTRANSFERASE"/>
    <property type="match status" value="1"/>
</dbReference>
<evidence type="ECO:0000259" key="2">
    <source>
        <dbReference type="Pfam" id="PF12000"/>
    </source>
</evidence>
<dbReference type="Proteomes" id="UP001652564">
    <property type="component" value="Unassembled WGS sequence"/>
</dbReference>
<dbReference type="Pfam" id="PF12000">
    <property type="entry name" value="Glyco_trans_4_3"/>
    <property type="match status" value="1"/>
</dbReference>
<evidence type="ECO:0000259" key="1">
    <source>
        <dbReference type="Pfam" id="PF00534"/>
    </source>
</evidence>
<dbReference type="EC" id="2.4.-.-" evidence="3"/>
<reference evidence="3 4" key="1">
    <citation type="submission" date="2022-10" db="EMBL/GenBank/DDBJ databases">
        <title>Defluviimonas sp. nov., isolated from ocean surface sediments.</title>
        <authorList>
            <person name="He W."/>
            <person name="Wang L."/>
            <person name="Zhang D.-F."/>
        </authorList>
    </citation>
    <scope>NUCLEOTIDE SEQUENCE [LARGE SCALE GENOMIC DNA]</scope>
    <source>
        <strain evidence="3 4">WL0050</strain>
    </source>
</reference>
<sequence>MKILLVHQNFPGQFLHLAPALVSRGHQVVGLTAARNKRTAPVPVLRYRDPAERKVEGAAKTYAEMSERGVSVARAALQLTRQKGYVPDIVFGHGGWGETLFLREVWPEARHLTYAEFYYRAKGADTGFDPEFQNVNGPNLSVVARRAHLLQALVEADAALAPTAWQASTYPKELRSKISVIHDGIDTDRVRPDPDARLSLPNGRILTPGDEVLSFVNRNLEPYRGYHIFMRALPEVMKARPEAKIVIVGGDAQSYGPAPAKGMTWKQIFLDEVKDRVDLSRIHFLGNVPYPEFLSLLQVTRVHAYLTYPFVLSWSMLEAMSAGALVVGSRTKPVEELIRDGENGRLIDFFDVDGWAEALTAALADPEAAAPLRAAARATISDSYDLKRHSLPRLVEFVENAGR</sequence>
<keyword evidence="3" id="KW-0328">Glycosyltransferase</keyword>
<dbReference type="RefSeq" id="WP_263739411.1">
    <property type="nucleotide sequence ID" value="NZ_JAOWKZ010000002.1"/>
</dbReference>
<evidence type="ECO:0000313" key="3">
    <source>
        <dbReference type="EMBL" id="MCV2872224.1"/>
    </source>
</evidence>
<dbReference type="InterPro" id="IPR022623">
    <property type="entry name" value="Glyco_trans_4"/>
</dbReference>
<keyword evidence="4" id="KW-1185">Reference proteome</keyword>
<dbReference type="Gene3D" id="3.40.50.2000">
    <property type="entry name" value="Glycogen Phosphorylase B"/>
    <property type="match status" value="2"/>
</dbReference>
<accession>A0ABT2ZM67</accession>
<organism evidence="3 4">
    <name type="scientific">Albidovulum litorale</name>
    <dbReference type="NCBI Taxonomy" id="2984134"/>
    <lineage>
        <taxon>Bacteria</taxon>
        <taxon>Pseudomonadati</taxon>
        <taxon>Pseudomonadota</taxon>
        <taxon>Alphaproteobacteria</taxon>
        <taxon>Rhodobacterales</taxon>
        <taxon>Paracoccaceae</taxon>
        <taxon>Albidovulum</taxon>
    </lineage>
</organism>
<dbReference type="SUPFAM" id="SSF53756">
    <property type="entry name" value="UDP-Glycosyltransferase/glycogen phosphorylase"/>
    <property type="match status" value="1"/>
</dbReference>
<name>A0ABT2ZM67_9RHOB</name>
<dbReference type="EMBL" id="JAOWKZ010000002">
    <property type="protein sequence ID" value="MCV2872224.1"/>
    <property type="molecule type" value="Genomic_DNA"/>
</dbReference>
<dbReference type="InterPro" id="IPR001296">
    <property type="entry name" value="Glyco_trans_1"/>
</dbReference>
<dbReference type="PANTHER" id="PTHR12526:SF638">
    <property type="entry name" value="SPORE COAT PROTEIN SA"/>
    <property type="match status" value="1"/>
</dbReference>